<name>A0A5C0UEE8_9PROT</name>
<accession>A0A5C0UEE8</accession>
<keyword evidence="3 7" id="KW-0479">Metal-binding</keyword>
<feature type="binding site" evidence="7">
    <location>
        <position position="136"/>
    </location>
    <ligand>
        <name>Zn(2+)</name>
        <dbReference type="ChEBI" id="CHEBI:29105"/>
        <note>catalytic</note>
    </ligand>
</feature>
<dbReference type="PROSITE" id="PS01306">
    <property type="entry name" value="UPF0054"/>
    <property type="match status" value="1"/>
</dbReference>
<dbReference type="GO" id="GO:0004521">
    <property type="term" value="F:RNA endonuclease activity"/>
    <property type="evidence" value="ECO:0007669"/>
    <property type="project" value="UniProtKB-UniRule"/>
</dbReference>
<keyword evidence="6 7" id="KW-0862">Zinc</keyword>
<dbReference type="OrthoDB" id="9807740at2"/>
<dbReference type="GO" id="GO:0004222">
    <property type="term" value="F:metalloendopeptidase activity"/>
    <property type="evidence" value="ECO:0007669"/>
    <property type="project" value="InterPro"/>
</dbReference>
<dbReference type="PANTHER" id="PTHR46986">
    <property type="entry name" value="ENDORIBONUCLEASE YBEY, CHLOROPLASTIC"/>
    <property type="match status" value="1"/>
</dbReference>
<dbReference type="GO" id="GO:0006364">
    <property type="term" value="P:rRNA processing"/>
    <property type="evidence" value="ECO:0007669"/>
    <property type="project" value="UniProtKB-UniRule"/>
</dbReference>
<keyword evidence="5 7" id="KW-0378">Hydrolase</keyword>
<reference evidence="8 9" key="1">
    <citation type="submission" date="2019-08" db="EMBL/GenBank/DDBJ databases">
        <title>Highly reduced genomes of protist endosymbionts show evolutionary convergence.</title>
        <authorList>
            <person name="George E."/>
            <person name="Husnik F."/>
            <person name="Tashyreva D."/>
            <person name="Prokopchuk G."/>
            <person name="Horak A."/>
            <person name="Kwong W.K."/>
            <person name="Lukes J."/>
            <person name="Keeling P.J."/>
        </authorList>
    </citation>
    <scope>NUCLEOTIDE SEQUENCE [LARGE SCALE GENOMIC DNA]</scope>
    <source>
        <strain evidence="8">1605</strain>
    </source>
</reference>
<evidence type="ECO:0000313" key="9">
    <source>
        <dbReference type="Proteomes" id="UP000325155"/>
    </source>
</evidence>
<dbReference type="GO" id="GO:0008270">
    <property type="term" value="F:zinc ion binding"/>
    <property type="evidence" value="ECO:0007669"/>
    <property type="project" value="UniProtKB-UniRule"/>
</dbReference>
<dbReference type="InterPro" id="IPR002036">
    <property type="entry name" value="YbeY"/>
</dbReference>
<dbReference type="HAMAP" id="MF_00009">
    <property type="entry name" value="Endoribonucl_YbeY"/>
    <property type="match status" value="1"/>
</dbReference>
<evidence type="ECO:0000256" key="3">
    <source>
        <dbReference type="ARBA" id="ARBA00022723"/>
    </source>
</evidence>
<dbReference type="Pfam" id="PF02130">
    <property type="entry name" value="YbeY"/>
    <property type="match status" value="1"/>
</dbReference>
<comment type="similarity">
    <text evidence="1 7">Belongs to the endoribonuclease YbeY family.</text>
</comment>
<keyword evidence="7" id="KW-0690">Ribosome biogenesis</keyword>
<dbReference type="AlphaFoldDB" id="A0A5C0UEE8"/>
<dbReference type="GO" id="GO:0005737">
    <property type="term" value="C:cytoplasm"/>
    <property type="evidence" value="ECO:0007669"/>
    <property type="project" value="UniProtKB-SubCell"/>
</dbReference>
<keyword evidence="7" id="KW-0963">Cytoplasm</keyword>
<dbReference type="EC" id="3.1.-.-" evidence="7"/>
<keyword evidence="4 7" id="KW-0255">Endonuclease</keyword>
<dbReference type="RefSeq" id="WP_148980986.1">
    <property type="nucleotide sequence ID" value="NZ_CP043315.1"/>
</dbReference>
<protein>
    <recommendedName>
        <fullName evidence="7">Endoribonuclease YbeY</fullName>
        <ecNumber evidence="7">3.1.-.-</ecNumber>
    </recommendedName>
</protein>
<dbReference type="InterPro" id="IPR020549">
    <property type="entry name" value="YbeY_CS"/>
</dbReference>
<dbReference type="EMBL" id="CP043315">
    <property type="protein sequence ID" value="QEK38139.1"/>
    <property type="molecule type" value="Genomic_DNA"/>
</dbReference>
<feature type="binding site" evidence="7">
    <location>
        <position position="126"/>
    </location>
    <ligand>
        <name>Zn(2+)</name>
        <dbReference type="ChEBI" id="CHEBI:29105"/>
        <note>catalytic</note>
    </ligand>
</feature>
<proteinExistence type="inferred from homology"/>
<keyword evidence="7" id="KW-0698">rRNA processing</keyword>
<comment type="subcellular location">
    <subcellularLocation>
        <location evidence="7">Cytoplasm</location>
    </subcellularLocation>
</comment>
<evidence type="ECO:0000256" key="4">
    <source>
        <dbReference type="ARBA" id="ARBA00022759"/>
    </source>
</evidence>
<sequence>MSIEIKPVPKFAKYWKINTRNIPHTLETAAVYSAKKAIGFRRNMHNQEVYLTIHCVSPRYMKYLSKKHRNKNTLTNVLSFPADMLPGDVEGPRVLGDIFLCNDVIKAEAEEAEKSFEAHFLHLVAHGTLHLIGYDHEEENDALVMEDVEKKIMKSFNIANPYA</sequence>
<dbReference type="Gene3D" id="3.40.390.30">
    <property type="entry name" value="Metalloproteases ('zincins'), catalytic domain"/>
    <property type="match status" value="1"/>
</dbReference>
<keyword evidence="2 7" id="KW-0540">Nuclease</keyword>
<feature type="binding site" evidence="7">
    <location>
        <position position="130"/>
    </location>
    <ligand>
        <name>Zn(2+)</name>
        <dbReference type="ChEBI" id="CHEBI:29105"/>
        <note>catalytic</note>
    </ligand>
</feature>
<organism evidence="8 9">
    <name type="scientific">Candidatus Cytomitobacter indipagum</name>
    <dbReference type="NCBI Taxonomy" id="2601575"/>
    <lineage>
        <taxon>Bacteria</taxon>
        <taxon>Pseudomonadati</taxon>
        <taxon>Pseudomonadota</taxon>
        <taxon>Alphaproteobacteria</taxon>
        <taxon>Holosporales</taxon>
        <taxon>Holosporaceae</taxon>
        <taxon>Candidatus Cytomitobacter</taxon>
    </lineage>
</organism>
<dbReference type="Proteomes" id="UP000325155">
    <property type="component" value="Chromosome"/>
</dbReference>
<evidence type="ECO:0000256" key="6">
    <source>
        <dbReference type="ARBA" id="ARBA00022833"/>
    </source>
</evidence>
<evidence type="ECO:0000313" key="8">
    <source>
        <dbReference type="EMBL" id="QEK38139.1"/>
    </source>
</evidence>
<evidence type="ECO:0000256" key="1">
    <source>
        <dbReference type="ARBA" id="ARBA00010875"/>
    </source>
</evidence>
<dbReference type="KEGG" id="cip:FZC35_02010"/>
<comment type="cofactor">
    <cofactor evidence="7">
        <name>Zn(2+)</name>
        <dbReference type="ChEBI" id="CHEBI:29105"/>
    </cofactor>
    <text evidence="7">Binds 1 zinc ion.</text>
</comment>
<comment type="function">
    <text evidence="7">Single strand-specific metallo-endoribonuclease involved in late-stage 70S ribosome quality control and in maturation of the 3' terminus of the 16S rRNA.</text>
</comment>
<evidence type="ECO:0000256" key="5">
    <source>
        <dbReference type="ARBA" id="ARBA00022801"/>
    </source>
</evidence>
<dbReference type="PANTHER" id="PTHR46986:SF1">
    <property type="entry name" value="ENDORIBONUCLEASE YBEY, CHLOROPLASTIC"/>
    <property type="match status" value="1"/>
</dbReference>
<keyword evidence="9" id="KW-1185">Reference proteome</keyword>
<evidence type="ECO:0000256" key="7">
    <source>
        <dbReference type="HAMAP-Rule" id="MF_00009"/>
    </source>
</evidence>
<gene>
    <name evidence="7 8" type="primary">ybeY</name>
    <name evidence="8" type="ORF">FZC35_02010</name>
</gene>
<dbReference type="InterPro" id="IPR023091">
    <property type="entry name" value="MetalPrtase_cat_dom_sf_prd"/>
</dbReference>
<dbReference type="SUPFAM" id="SSF55486">
    <property type="entry name" value="Metalloproteases ('zincins'), catalytic domain"/>
    <property type="match status" value="1"/>
</dbReference>
<evidence type="ECO:0000256" key="2">
    <source>
        <dbReference type="ARBA" id="ARBA00022722"/>
    </source>
</evidence>
<dbReference type="NCBIfam" id="TIGR00043">
    <property type="entry name" value="rRNA maturation RNase YbeY"/>
    <property type="match status" value="1"/>
</dbReference>